<keyword evidence="1 7" id="KW-0699">rRNA-binding</keyword>
<dbReference type="SMART" id="SM00534">
    <property type="entry name" value="MUTSac"/>
    <property type="match status" value="1"/>
</dbReference>
<dbReference type="InterPro" id="IPR005747">
    <property type="entry name" value="MutS2"/>
</dbReference>
<evidence type="ECO:0000256" key="8">
    <source>
        <dbReference type="SAM" id="Coils"/>
    </source>
</evidence>
<dbReference type="HAMAP" id="MF_00092">
    <property type="entry name" value="MutS2"/>
    <property type="match status" value="1"/>
</dbReference>
<comment type="function">
    <text evidence="7">Acts as a ribosome collision sensor, splitting the ribosome into its 2 subunits. Detects stalled/collided 70S ribosomes which it binds and splits by an ATP-hydrolysis driven conformational change. Acts upstream of the ribosome quality control system (RQC), a ribosome-associated complex that mediates the extraction of incompletely synthesized nascent chains from stalled ribosomes and their subsequent degradation. Probably generates substrates for RQC.</text>
</comment>
<dbReference type="NCBIfam" id="TIGR01069">
    <property type="entry name" value="mutS2"/>
    <property type="match status" value="1"/>
</dbReference>
<evidence type="ECO:0000256" key="2">
    <source>
        <dbReference type="ARBA" id="ARBA00022741"/>
    </source>
</evidence>
<feature type="domain" description="Smr" evidence="9">
    <location>
        <begin position="713"/>
        <end position="787"/>
    </location>
</feature>
<evidence type="ECO:0000256" key="4">
    <source>
        <dbReference type="ARBA" id="ARBA00022840"/>
    </source>
</evidence>
<comment type="similarity">
    <text evidence="7">Belongs to the DNA mismatch repair MutS family. MutS2 subfamily.</text>
</comment>
<sequence length="787" mass="89215">MNSHVLHTLEFNQIQKMLVDRAGSTLSKEMAMKWCPSSEYEIIQNWLNETDEAFRCLHKEVSMPLGQTHDIRTVLSKAEKDICIMPNEFTDLLTTLLTYEKMHHYFEGERHLIYPTLESLSQRMISMEGLVLKLNRVFDDTGKIKDNASSKLSRIRTTIVALKSRIRRALQHIINDKEQAIFFRDAIITQRNDRYVVPIKEEYRYRFDGIVHDRSSTGQTLYMEPMISVQLNNDLTEAYAEEKSEIRNILLSLTKEVYKNSKEIYLNCELATQMEFVFARGQLALDMQGIRAVCSKNGEVYLKEARHPLIDVKKVVPISLPLGKDYKVLVVTGSNAGGKTIAIKTLGILALMNQAGLFIPAQEGSLLPIYENIYAIIGDDQSIQYNLSTFSSYITQLSSFLDKCTSSDLVLLDELGSGTDPIEGAALAESVTEFLCQKQVSTIITSHFSEMKKMAYESEGIENAFVEFDLKTLMPTYRLIIGVAGNSNAFNICRRLHLTDEVINKAIKLKQNSPYNNMESIMSNLNEQMQQIQKDKLLIEKTLYESQLLRDELKKERDLLFAKRKQILEKTREESEAIKRNLRVESELIIKELKKKVSSMNRETLNLHVAHIRDKIDGLRLPNNKLEIQREYPKTLAVGDMVFIDTLGSNGTITAISGKKITIACGTINVTVDKKHCFIPEKSNISSSVKVTPKIRVSKNYRETAISKVSTTLNIIGKTVDESIFEVDKFLNDAFMAGISPVQIIHGKGTGSLRKGIHTHLRTLPFIKEFHLADARNGGAGVTEVYL</sequence>
<organism evidence="10 11">
    <name type="scientific">Dialister pneumosintes</name>
    <dbReference type="NCBI Taxonomy" id="39950"/>
    <lineage>
        <taxon>Bacteria</taxon>
        <taxon>Bacillati</taxon>
        <taxon>Bacillota</taxon>
        <taxon>Negativicutes</taxon>
        <taxon>Veillonellales</taxon>
        <taxon>Veillonellaceae</taxon>
        <taxon>Dialister</taxon>
    </lineage>
</organism>
<dbReference type="PANTHER" id="PTHR48466">
    <property type="entry name" value="OS10G0509000 PROTEIN-RELATED"/>
    <property type="match status" value="1"/>
</dbReference>
<evidence type="ECO:0000313" key="11">
    <source>
        <dbReference type="Proteomes" id="UP000266262"/>
    </source>
</evidence>
<comment type="function">
    <text evidence="7">Endonuclease that is involved in the suppression of homologous recombination and thus may have a key role in the control of bacterial genetic diversity.</text>
</comment>
<dbReference type="Proteomes" id="UP000266262">
    <property type="component" value="Unassembled WGS sequence"/>
</dbReference>
<dbReference type="Gene3D" id="3.30.1370.110">
    <property type="match status" value="1"/>
</dbReference>
<feature type="coiled-coil region" evidence="8">
    <location>
        <begin position="515"/>
        <end position="603"/>
    </location>
</feature>
<evidence type="ECO:0000256" key="5">
    <source>
        <dbReference type="ARBA" id="ARBA00022884"/>
    </source>
</evidence>
<comment type="caution">
    <text evidence="10">The sequence shown here is derived from an EMBL/GenBank/DDBJ whole genome shotgun (WGS) entry which is preliminary data.</text>
</comment>
<dbReference type="InterPro" id="IPR045076">
    <property type="entry name" value="MutS"/>
</dbReference>
<keyword evidence="11" id="KW-1185">Reference proteome</keyword>
<dbReference type="PANTHER" id="PTHR48466:SF2">
    <property type="entry name" value="OS10G0509000 PROTEIN"/>
    <property type="match status" value="1"/>
</dbReference>
<dbReference type="RefSeq" id="WP_119055844.1">
    <property type="nucleotide sequence ID" value="NZ_QWKU01000001.1"/>
</dbReference>
<dbReference type="SUPFAM" id="SSF52540">
    <property type="entry name" value="P-loop containing nucleoside triphosphate hydrolases"/>
    <property type="match status" value="1"/>
</dbReference>
<keyword evidence="7 10" id="KW-0255">Endonuclease</keyword>
<dbReference type="EMBL" id="QWKU01000001">
    <property type="protein sequence ID" value="RID94066.1"/>
    <property type="molecule type" value="Genomic_DNA"/>
</dbReference>
<dbReference type="InterPro" id="IPR036063">
    <property type="entry name" value="Smr_dom_sf"/>
</dbReference>
<keyword evidence="7" id="KW-0540">Nuclease</keyword>
<name>A0ABX9M964_9FIRM</name>
<gene>
    <name evidence="7" type="primary">mutS2</name>
    <name evidence="7" type="synonym">rqcU</name>
    <name evidence="10" type="ORF">DX915_00535</name>
</gene>
<accession>A0ABX9M964</accession>
<evidence type="ECO:0000256" key="3">
    <source>
        <dbReference type="ARBA" id="ARBA00022801"/>
    </source>
</evidence>
<feature type="binding site" evidence="7">
    <location>
        <begin position="333"/>
        <end position="340"/>
    </location>
    <ligand>
        <name>ATP</name>
        <dbReference type="ChEBI" id="CHEBI:30616"/>
    </ligand>
</feature>
<reference evidence="10 11" key="1">
    <citation type="submission" date="2018-08" db="EMBL/GenBank/DDBJ databases">
        <title>Draft genome sequence of Dialister pneumosintes KCOM 1685.</title>
        <authorList>
            <person name="Kook J.-K."/>
            <person name="Park S.-N."/>
            <person name="Lim Y.K."/>
        </authorList>
    </citation>
    <scope>NUCLEOTIDE SEQUENCE [LARGE SCALE GENOMIC DNA]</scope>
    <source>
        <strain evidence="10 11">KCOM 1685</strain>
    </source>
</reference>
<keyword evidence="2 7" id="KW-0547">Nucleotide-binding</keyword>
<dbReference type="InterPro" id="IPR002625">
    <property type="entry name" value="Smr_dom"/>
</dbReference>
<evidence type="ECO:0000259" key="9">
    <source>
        <dbReference type="PROSITE" id="PS50828"/>
    </source>
</evidence>
<dbReference type="SUPFAM" id="SSF48334">
    <property type="entry name" value="DNA repair protein MutS, domain III"/>
    <property type="match status" value="1"/>
</dbReference>
<dbReference type="InterPro" id="IPR000432">
    <property type="entry name" value="DNA_mismatch_repair_MutS_C"/>
</dbReference>
<dbReference type="SUPFAM" id="SSF160443">
    <property type="entry name" value="SMR domain-like"/>
    <property type="match status" value="1"/>
</dbReference>
<evidence type="ECO:0000256" key="7">
    <source>
        <dbReference type="HAMAP-Rule" id="MF_00092"/>
    </source>
</evidence>
<keyword evidence="4 7" id="KW-0067">ATP-binding</keyword>
<keyword evidence="5 7" id="KW-0694">RNA-binding</keyword>
<keyword evidence="8" id="KW-0175">Coiled coil</keyword>
<dbReference type="PIRSF" id="PIRSF005814">
    <property type="entry name" value="MutS_YshD"/>
    <property type="match status" value="1"/>
</dbReference>
<keyword evidence="3 7" id="KW-0378">Hydrolase</keyword>
<dbReference type="Pfam" id="PF01713">
    <property type="entry name" value="Smr"/>
    <property type="match status" value="1"/>
</dbReference>
<evidence type="ECO:0000256" key="6">
    <source>
        <dbReference type="ARBA" id="ARBA00023125"/>
    </source>
</evidence>
<dbReference type="Gene3D" id="3.40.50.300">
    <property type="entry name" value="P-loop containing nucleotide triphosphate hydrolases"/>
    <property type="match status" value="1"/>
</dbReference>
<dbReference type="EC" id="3.6.4.-" evidence="7"/>
<dbReference type="SMART" id="SM00533">
    <property type="entry name" value="MUTSd"/>
    <property type="match status" value="1"/>
</dbReference>
<dbReference type="EC" id="3.1.-.-" evidence="7"/>
<keyword evidence="6 7" id="KW-0238">DNA-binding</keyword>
<dbReference type="InterPro" id="IPR007696">
    <property type="entry name" value="DNA_mismatch_repair_MutS_core"/>
</dbReference>
<dbReference type="Pfam" id="PF00488">
    <property type="entry name" value="MutS_V"/>
    <property type="match status" value="1"/>
</dbReference>
<proteinExistence type="inferred from homology"/>
<dbReference type="SMART" id="SM00463">
    <property type="entry name" value="SMR"/>
    <property type="match status" value="1"/>
</dbReference>
<protein>
    <recommendedName>
        <fullName evidence="7">Endonuclease MutS2</fullName>
        <ecNumber evidence="7">3.1.-.-</ecNumber>
    </recommendedName>
    <alternativeName>
        <fullName evidence="7">Ribosome-associated protein quality control-upstream factor</fullName>
        <shortName evidence="7">RQC-upstream factor</shortName>
        <shortName evidence="7">RqcU</shortName>
        <ecNumber evidence="7">3.6.4.-</ecNumber>
    </alternativeName>
</protein>
<dbReference type="InterPro" id="IPR027417">
    <property type="entry name" value="P-loop_NTPase"/>
</dbReference>
<dbReference type="InterPro" id="IPR036187">
    <property type="entry name" value="DNA_mismatch_repair_MutS_sf"/>
</dbReference>
<dbReference type="PROSITE" id="PS50828">
    <property type="entry name" value="SMR"/>
    <property type="match status" value="1"/>
</dbReference>
<evidence type="ECO:0000256" key="1">
    <source>
        <dbReference type="ARBA" id="ARBA00022730"/>
    </source>
</evidence>
<dbReference type="GO" id="GO:0004519">
    <property type="term" value="F:endonuclease activity"/>
    <property type="evidence" value="ECO:0007669"/>
    <property type="project" value="UniProtKB-KW"/>
</dbReference>
<evidence type="ECO:0000313" key="10">
    <source>
        <dbReference type="EMBL" id="RID94066.1"/>
    </source>
</evidence>
<comment type="subunit">
    <text evidence="7">Homodimer. Binds to stalled ribosomes, contacting rRNA.</text>
</comment>